<dbReference type="PANTHER" id="PTHR46796">
    <property type="entry name" value="HTH-TYPE TRANSCRIPTIONAL ACTIVATOR RHAS-RELATED"/>
    <property type="match status" value="1"/>
</dbReference>
<dbReference type="EMBL" id="CP013444">
    <property type="protein sequence ID" value="AOK18462.1"/>
    <property type="molecule type" value="Genomic_DNA"/>
</dbReference>
<accession>A0A1B4PWZ4</accession>
<dbReference type="GO" id="GO:0003700">
    <property type="term" value="F:DNA-binding transcription factor activity"/>
    <property type="evidence" value="ECO:0007669"/>
    <property type="project" value="InterPro"/>
</dbReference>
<evidence type="ECO:0000313" key="6">
    <source>
        <dbReference type="Proteomes" id="UP000094776"/>
    </source>
</evidence>
<reference evidence="5 6" key="1">
    <citation type="submission" date="2015-12" db="EMBL/GenBank/DDBJ databases">
        <title>Diversity of Burkholderia near neighbor genomes.</title>
        <authorList>
            <person name="Sahl J."/>
            <person name="Wagner D."/>
            <person name="Keim P."/>
        </authorList>
    </citation>
    <scope>NUCLEOTIDE SEQUENCE [LARGE SCALE GENOMIC DNA]</scope>
    <source>
        <strain evidence="5 6">MSMB1184WGS</strain>
    </source>
</reference>
<sequence length="337" mass="37450">MMNGHPPCPHPPTLHFPPLLPGSDIPRGALLFQSDDLEHARTRIGRIYRPYRFTAGERRTMPVTMFKLDGNGMALTWFAYGTDISIQPEICGNFALVLTTLAGHSEARSGRVEQVGGTGSTVLVASNARSAFRYSADNVQLGVRIDAGRIADIWRSIAGREPPAELPVPAPFDAPRRDRWLASVQLVRQLLDPDTPAALRAMQLPRAEEILLMSLVGEQLTDALPAEGGIASACVRRAVAFIEEHAERPLTLTDIAAASHCSVRTLHRAFRQWRDVSVMRHLKDVRLRRVRMALHDPDETASITEIATRWGFAHLGQFATDYRKAFNERPSDTRAKR</sequence>
<dbReference type="InterPro" id="IPR018060">
    <property type="entry name" value="HTH_AraC"/>
</dbReference>
<keyword evidence="1" id="KW-0805">Transcription regulation</keyword>
<organism evidence="5 6">
    <name type="scientific">Burkholderia cepacia</name>
    <name type="common">Pseudomonas cepacia</name>
    <dbReference type="NCBI Taxonomy" id="292"/>
    <lineage>
        <taxon>Bacteria</taxon>
        <taxon>Pseudomonadati</taxon>
        <taxon>Pseudomonadota</taxon>
        <taxon>Betaproteobacteria</taxon>
        <taxon>Burkholderiales</taxon>
        <taxon>Burkholderiaceae</taxon>
        <taxon>Burkholderia</taxon>
        <taxon>Burkholderia cepacia complex</taxon>
    </lineage>
</organism>
<dbReference type="GO" id="GO:0043565">
    <property type="term" value="F:sequence-specific DNA binding"/>
    <property type="evidence" value="ECO:0007669"/>
    <property type="project" value="InterPro"/>
</dbReference>
<evidence type="ECO:0000256" key="1">
    <source>
        <dbReference type="ARBA" id="ARBA00023015"/>
    </source>
</evidence>
<dbReference type="Proteomes" id="UP000094776">
    <property type="component" value="Chromosome 2"/>
</dbReference>
<dbReference type="Pfam" id="PF14525">
    <property type="entry name" value="AraC_binding_2"/>
    <property type="match status" value="1"/>
</dbReference>
<keyword evidence="3" id="KW-0804">Transcription</keyword>
<dbReference type="Pfam" id="PF12833">
    <property type="entry name" value="HTH_18"/>
    <property type="match status" value="1"/>
</dbReference>
<evidence type="ECO:0000259" key="4">
    <source>
        <dbReference type="PROSITE" id="PS01124"/>
    </source>
</evidence>
<evidence type="ECO:0000256" key="2">
    <source>
        <dbReference type="ARBA" id="ARBA00023125"/>
    </source>
</evidence>
<evidence type="ECO:0000313" key="5">
    <source>
        <dbReference type="EMBL" id="AOK18462.1"/>
    </source>
</evidence>
<dbReference type="PROSITE" id="PS01124">
    <property type="entry name" value="HTH_ARAC_FAMILY_2"/>
    <property type="match status" value="1"/>
</dbReference>
<dbReference type="InterPro" id="IPR035418">
    <property type="entry name" value="AraC-bd_2"/>
</dbReference>
<protein>
    <recommendedName>
        <fullName evidence="4">HTH araC/xylS-type domain-containing protein</fullName>
    </recommendedName>
</protein>
<feature type="domain" description="HTH araC/xylS-type" evidence="4">
    <location>
        <begin position="236"/>
        <end position="336"/>
    </location>
</feature>
<gene>
    <name evidence="5" type="ORF">WT26_20650</name>
</gene>
<dbReference type="InterPro" id="IPR050204">
    <property type="entry name" value="AraC_XylS_family_regulators"/>
</dbReference>
<dbReference type="AlphaFoldDB" id="A0A1B4PWZ4"/>
<dbReference type="PANTHER" id="PTHR46796:SF12">
    <property type="entry name" value="HTH-TYPE DNA-BINDING TRANSCRIPTIONAL ACTIVATOR EUTR"/>
    <property type="match status" value="1"/>
</dbReference>
<keyword evidence="2" id="KW-0238">DNA-binding</keyword>
<dbReference type="SUPFAM" id="SSF46689">
    <property type="entry name" value="Homeodomain-like"/>
    <property type="match status" value="2"/>
</dbReference>
<dbReference type="SMART" id="SM00342">
    <property type="entry name" value="HTH_ARAC"/>
    <property type="match status" value="1"/>
</dbReference>
<dbReference type="Gene3D" id="1.10.10.60">
    <property type="entry name" value="Homeodomain-like"/>
    <property type="match status" value="1"/>
</dbReference>
<evidence type="ECO:0000256" key="3">
    <source>
        <dbReference type="ARBA" id="ARBA00023163"/>
    </source>
</evidence>
<dbReference type="InterPro" id="IPR009057">
    <property type="entry name" value="Homeodomain-like_sf"/>
</dbReference>
<name>A0A1B4PWZ4_BURCE</name>
<proteinExistence type="predicted"/>